<feature type="transmembrane region" description="Helical" evidence="7">
    <location>
        <begin position="318"/>
        <end position="339"/>
    </location>
</feature>
<evidence type="ECO:0000259" key="8">
    <source>
        <dbReference type="PROSITE" id="PS50850"/>
    </source>
</evidence>
<dbReference type="Pfam" id="PF07690">
    <property type="entry name" value="MFS_1"/>
    <property type="match status" value="1"/>
</dbReference>
<dbReference type="RefSeq" id="XP_070881600.1">
    <property type="nucleotide sequence ID" value="XM_071030320.1"/>
</dbReference>
<feature type="transmembrane region" description="Helical" evidence="7">
    <location>
        <begin position="351"/>
        <end position="373"/>
    </location>
</feature>
<gene>
    <name evidence="9" type="ORF">BJX67DRAFT_365892</name>
</gene>
<evidence type="ECO:0000313" key="9">
    <source>
        <dbReference type="EMBL" id="KAL2862621.1"/>
    </source>
</evidence>
<feature type="transmembrane region" description="Helical" evidence="7">
    <location>
        <begin position="253"/>
        <end position="272"/>
    </location>
</feature>
<dbReference type="EMBL" id="JBFXLQ010000064">
    <property type="protein sequence ID" value="KAL2862621.1"/>
    <property type="molecule type" value="Genomic_DNA"/>
</dbReference>
<feature type="transmembrane region" description="Helical" evidence="7">
    <location>
        <begin position="139"/>
        <end position="159"/>
    </location>
</feature>
<evidence type="ECO:0000256" key="4">
    <source>
        <dbReference type="ARBA" id="ARBA00022692"/>
    </source>
</evidence>
<dbReference type="CDD" id="cd17323">
    <property type="entry name" value="MFS_Tpo1_MDR_like"/>
    <property type="match status" value="1"/>
</dbReference>
<sequence length="419" mass="44994">MFAPGAASLAKDFHITSSTIVSLTVSIYLCGFAIGPMFIAPLSELYGRLMVYHTCNVAYIGFIIGCALGRNTGMFLAFRFLAGCASSGPLAVGGGTIADVVPPAQRGRAMSLFSTGPLLGPILGPIVGGFVSESIGWRWTFWIITIIAGVSFTISIFVLRETNAAVLLERKAARLRKETGNSALVSKMDRGLTPHQLLLRAIIRPTKFLFLSPIVLLLSLMAAFVFGLLFLLFTTFPTVFEEQYHFSTGVSGLSYLGVGIGMAVSLVTFAALSDKLQNTTGGDSPKPEGRLKPMAWVLPTVPVGIFWYGWAAETQTHWIVPIIGTAFFGFGLLWVIMPIQLYLVDAFGPEAAASALAANVILRLLAGAFLPLAGPSLYADLGLGWGNSVLGFIGVAFLPVPFLFYRYGGWLRERFAVKL</sequence>
<feature type="transmembrane region" description="Helical" evidence="7">
    <location>
        <begin position="49"/>
        <end position="70"/>
    </location>
</feature>
<comment type="similarity">
    <text evidence="2">Belongs to the major facilitator superfamily.</text>
</comment>
<comment type="subcellular location">
    <subcellularLocation>
        <location evidence="1">Cell membrane</location>
        <topology evidence="1">Multi-pass membrane protein</topology>
    </subcellularLocation>
</comment>
<keyword evidence="4 7" id="KW-0812">Transmembrane</keyword>
<accession>A0ABR4LDK6</accession>
<feature type="transmembrane region" description="Helical" evidence="7">
    <location>
        <begin position="20"/>
        <end position="42"/>
    </location>
</feature>
<feature type="transmembrane region" description="Helical" evidence="7">
    <location>
        <begin position="208"/>
        <end position="233"/>
    </location>
</feature>
<protein>
    <submittedName>
        <fullName evidence="9">Major facilitator superfamily domain-containing protein</fullName>
    </submittedName>
</protein>
<evidence type="ECO:0000313" key="10">
    <source>
        <dbReference type="Proteomes" id="UP001610432"/>
    </source>
</evidence>
<name>A0ABR4LDK6_9EURO</name>
<evidence type="ECO:0000256" key="5">
    <source>
        <dbReference type="ARBA" id="ARBA00022989"/>
    </source>
</evidence>
<reference evidence="9 10" key="1">
    <citation type="submission" date="2024-07" db="EMBL/GenBank/DDBJ databases">
        <title>Section-level genome sequencing and comparative genomics of Aspergillus sections Usti and Cavernicolus.</title>
        <authorList>
            <consortium name="Lawrence Berkeley National Laboratory"/>
            <person name="Nybo J.L."/>
            <person name="Vesth T.C."/>
            <person name="Theobald S."/>
            <person name="Frisvad J.C."/>
            <person name="Larsen T.O."/>
            <person name="Kjaerboelling I."/>
            <person name="Rothschild-Mancinelli K."/>
            <person name="Lyhne E.K."/>
            <person name="Kogle M.E."/>
            <person name="Barry K."/>
            <person name="Clum A."/>
            <person name="Na H."/>
            <person name="Ledsgaard L."/>
            <person name="Lin J."/>
            <person name="Lipzen A."/>
            <person name="Kuo A."/>
            <person name="Riley R."/>
            <person name="Mondo S."/>
            <person name="Labutti K."/>
            <person name="Haridas S."/>
            <person name="Pangalinan J."/>
            <person name="Salamov A.A."/>
            <person name="Simmons B.A."/>
            <person name="Magnuson J.K."/>
            <person name="Chen J."/>
            <person name="Drula E."/>
            <person name="Henrissat B."/>
            <person name="Wiebenga A."/>
            <person name="Lubbers R.J."/>
            <person name="Gomes A.C."/>
            <person name="Macurrencykelacurrency M.R."/>
            <person name="Stajich J."/>
            <person name="Grigoriev I.V."/>
            <person name="Mortensen U.H."/>
            <person name="De Vries R.P."/>
            <person name="Baker S.E."/>
            <person name="Andersen M.R."/>
        </authorList>
    </citation>
    <scope>NUCLEOTIDE SEQUENCE [LARGE SCALE GENOMIC DNA]</scope>
    <source>
        <strain evidence="9 10">CBS 449.75</strain>
    </source>
</reference>
<dbReference type="Proteomes" id="UP001610432">
    <property type="component" value="Unassembled WGS sequence"/>
</dbReference>
<dbReference type="PROSITE" id="PS50850">
    <property type="entry name" value="MFS"/>
    <property type="match status" value="1"/>
</dbReference>
<feature type="transmembrane region" description="Helical" evidence="7">
    <location>
        <begin position="109"/>
        <end position="127"/>
    </location>
</feature>
<dbReference type="GeneID" id="98145392"/>
<dbReference type="PANTHER" id="PTHR23502:SF135">
    <property type="entry name" value="MAJOR FACILITATOR SUPERFAMILY (MFS) PROFILE DOMAIN-CONTAINING PROTEIN-RELATED"/>
    <property type="match status" value="1"/>
</dbReference>
<keyword evidence="6 7" id="KW-0472">Membrane</keyword>
<evidence type="ECO:0000256" key="2">
    <source>
        <dbReference type="ARBA" id="ARBA00008335"/>
    </source>
</evidence>
<evidence type="ECO:0000256" key="6">
    <source>
        <dbReference type="ARBA" id="ARBA00023136"/>
    </source>
</evidence>
<dbReference type="SUPFAM" id="SSF103473">
    <property type="entry name" value="MFS general substrate transporter"/>
    <property type="match status" value="1"/>
</dbReference>
<feature type="transmembrane region" description="Helical" evidence="7">
    <location>
        <begin position="76"/>
        <end position="97"/>
    </location>
</feature>
<feature type="domain" description="Major facilitator superfamily (MFS) profile" evidence="8">
    <location>
        <begin position="1"/>
        <end position="414"/>
    </location>
</feature>
<dbReference type="Gene3D" id="1.20.1250.20">
    <property type="entry name" value="MFS general substrate transporter like domains"/>
    <property type="match status" value="1"/>
</dbReference>
<evidence type="ECO:0000256" key="7">
    <source>
        <dbReference type="SAM" id="Phobius"/>
    </source>
</evidence>
<comment type="caution">
    <text evidence="9">The sequence shown here is derived from an EMBL/GenBank/DDBJ whole genome shotgun (WGS) entry which is preliminary data.</text>
</comment>
<feature type="transmembrane region" description="Helical" evidence="7">
    <location>
        <begin position="293"/>
        <end position="312"/>
    </location>
</feature>
<proteinExistence type="inferred from homology"/>
<evidence type="ECO:0000256" key="3">
    <source>
        <dbReference type="ARBA" id="ARBA00022475"/>
    </source>
</evidence>
<dbReference type="PANTHER" id="PTHR23502">
    <property type="entry name" value="MAJOR FACILITATOR SUPERFAMILY"/>
    <property type="match status" value="1"/>
</dbReference>
<feature type="transmembrane region" description="Helical" evidence="7">
    <location>
        <begin position="385"/>
        <end position="405"/>
    </location>
</feature>
<organism evidence="9 10">
    <name type="scientific">Aspergillus lucknowensis</name>
    <dbReference type="NCBI Taxonomy" id="176173"/>
    <lineage>
        <taxon>Eukaryota</taxon>
        <taxon>Fungi</taxon>
        <taxon>Dikarya</taxon>
        <taxon>Ascomycota</taxon>
        <taxon>Pezizomycotina</taxon>
        <taxon>Eurotiomycetes</taxon>
        <taxon>Eurotiomycetidae</taxon>
        <taxon>Eurotiales</taxon>
        <taxon>Aspergillaceae</taxon>
        <taxon>Aspergillus</taxon>
        <taxon>Aspergillus subgen. Nidulantes</taxon>
    </lineage>
</organism>
<evidence type="ECO:0000256" key="1">
    <source>
        <dbReference type="ARBA" id="ARBA00004651"/>
    </source>
</evidence>
<keyword evidence="3" id="KW-1003">Cell membrane</keyword>
<dbReference type="InterPro" id="IPR036259">
    <property type="entry name" value="MFS_trans_sf"/>
</dbReference>
<keyword evidence="10" id="KW-1185">Reference proteome</keyword>
<dbReference type="InterPro" id="IPR020846">
    <property type="entry name" value="MFS_dom"/>
</dbReference>
<keyword evidence="5 7" id="KW-1133">Transmembrane helix</keyword>
<dbReference type="InterPro" id="IPR011701">
    <property type="entry name" value="MFS"/>
</dbReference>